<dbReference type="PANTHER" id="PTHR21192:SF2">
    <property type="entry name" value="NADH DEHYDROGENASE [UBIQUINONE] 1 ALPHA SUBCOMPLEX ASSEMBLY FACTOR 3"/>
    <property type="match status" value="1"/>
</dbReference>
<dbReference type="GO" id="GO:0032981">
    <property type="term" value="P:mitochondrial respiratory chain complex I assembly"/>
    <property type="evidence" value="ECO:0007669"/>
    <property type="project" value="TreeGrafter"/>
</dbReference>
<dbReference type="SUPFAM" id="SSF64076">
    <property type="entry name" value="MTH938-like"/>
    <property type="match status" value="1"/>
</dbReference>
<reference evidence="2" key="1">
    <citation type="journal article" date="2020" name="G3 (Bethesda)">
        <title>High-Quality Assemblies for Three Invasive Social Wasps from the &lt;i&gt;Vespula&lt;/i&gt; Genus.</title>
        <authorList>
            <person name="Harrop T.W.R."/>
            <person name="Guhlin J."/>
            <person name="McLaughlin G.M."/>
            <person name="Permina E."/>
            <person name="Stockwell P."/>
            <person name="Gilligan J."/>
            <person name="Le Lec M.F."/>
            <person name="Gruber M.A.M."/>
            <person name="Quinn O."/>
            <person name="Lovegrove M."/>
            <person name="Duncan E.J."/>
            <person name="Remnant E.J."/>
            <person name="Van Eeckhoven J."/>
            <person name="Graham B."/>
            <person name="Knapp R.A."/>
            <person name="Langford K.W."/>
            <person name="Kronenberg Z."/>
            <person name="Press M.O."/>
            <person name="Eacker S.M."/>
            <person name="Wilson-Rankin E.E."/>
            <person name="Purcell J."/>
            <person name="Lester P.J."/>
            <person name="Dearden P.K."/>
        </authorList>
    </citation>
    <scope>NUCLEOTIDE SEQUENCE</scope>
    <source>
        <strain evidence="2">Linc-1</strain>
    </source>
</reference>
<evidence type="ECO:0008006" key="4">
    <source>
        <dbReference type="Google" id="ProtNLM"/>
    </source>
</evidence>
<dbReference type="Proteomes" id="UP000617340">
    <property type="component" value="Unassembled WGS sequence"/>
</dbReference>
<dbReference type="EMBL" id="JACSDZ010000002">
    <property type="protein sequence ID" value="KAF7413504.1"/>
    <property type="molecule type" value="Genomic_DNA"/>
</dbReference>
<evidence type="ECO:0000313" key="2">
    <source>
        <dbReference type="EMBL" id="KAF7413504.1"/>
    </source>
</evidence>
<evidence type="ECO:0000256" key="1">
    <source>
        <dbReference type="SAM" id="MobiDB-lite"/>
    </source>
</evidence>
<keyword evidence="3" id="KW-1185">Reference proteome</keyword>
<proteinExistence type="predicted"/>
<protein>
    <recommendedName>
        <fullName evidence="4">NADH dehydrogenase [ubiquinone] 1 alpha subcomplex assembly factor 3</fullName>
    </recommendedName>
</protein>
<dbReference type="InterPro" id="IPR036748">
    <property type="entry name" value="MTH938-like_sf"/>
</dbReference>
<dbReference type="InterPro" id="IPR007523">
    <property type="entry name" value="NDUFAF3/AAMDC"/>
</dbReference>
<evidence type="ECO:0000313" key="3">
    <source>
        <dbReference type="Proteomes" id="UP000617340"/>
    </source>
</evidence>
<sequence>MTVSSNRIVEYFDLGLLREDGAGDNKEEEEDDEDEEEDEEEEDEKNEERAEIRVPFERRLTDDLSAMVAAPAPPATPLTSSCIIEFFDRDACAATGGAIAGGAAAAQLVGDSSIQGPEEEPKWAHTSLHVSQNVRREAYDGPGKTTVTILNKNETSLLLITGYNQAGFTLNNGIKMVGPMVLFSKSLLFWNVASAKDINKDSLVLFSVLEPKLDLLIIGLEEDYEYEFIANLKKIIKDLGINSEILPVDQACSIFNFVNLENRYIAAALIPPKRNPLFSSLTTEKFKKKNPVTQAESD</sequence>
<feature type="region of interest" description="Disordered" evidence="1">
    <location>
        <begin position="18"/>
        <end position="52"/>
    </location>
</feature>
<organism evidence="2 3">
    <name type="scientific">Vespula germanica</name>
    <name type="common">German yellow jacket</name>
    <name type="synonym">Paravespula germanica</name>
    <dbReference type="NCBI Taxonomy" id="30212"/>
    <lineage>
        <taxon>Eukaryota</taxon>
        <taxon>Metazoa</taxon>
        <taxon>Ecdysozoa</taxon>
        <taxon>Arthropoda</taxon>
        <taxon>Hexapoda</taxon>
        <taxon>Insecta</taxon>
        <taxon>Pterygota</taxon>
        <taxon>Neoptera</taxon>
        <taxon>Endopterygota</taxon>
        <taxon>Hymenoptera</taxon>
        <taxon>Apocrita</taxon>
        <taxon>Aculeata</taxon>
        <taxon>Vespoidea</taxon>
        <taxon>Vespidae</taxon>
        <taxon>Vespinae</taxon>
        <taxon>Vespula</taxon>
    </lineage>
</organism>
<gene>
    <name evidence="2" type="ORF">HZH68_001993</name>
</gene>
<dbReference type="AlphaFoldDB" id="A0A834KYK5"/>
<dbReference type="PANTHER" id="PTHR21192">
    <property type="entry name" value="NUCLEAR PROTEIN E3-3"/>
    <property type="match status" value="1"/>
</dbReference>
<dbReference type="GO" id="GO:0005743">
    <property type="term" value="C:mitochondrial inner membrane"/>
    <property type="evidence" value="ECO:0007669"/>
    <property type="project" value="TreeGrafter"/>
</dbReference>
<dbReference type="Pfam" id="PF04430">
    <property type="entry name" value="DUF498"/>
    <property type="match status" value="1"/>
</dbReference>
<dbReference type="Gene3D" id="3.40.1230.10">
    <property type="entry name" value="MTH938-like"/>
    <property type="match status" value="1"/>
</dbReference>
<comment type="caution">
    <text evidence="2">The sequence shown here is derived from an EMBL/GenBank/DDBJ whole genome shotgun (WGS) entry which is preliminary data.</text>
</comment>
<name>A0A834KYK5_VESGE</name>
<accession>A0A834KYK5</accession>
<feature type="compositionally biased region" description="Acidic residues" evidence="1">
    <location>
        <begin position="26"/>
        <end position="45"/>
    </location>
</feature>